<evidence type="ECO:0000259" key="2">
    <source>
        <dbReference type="Pfam" id="PF25917"/>
    </source>
</evidence>
<dbReference type="InterPro" id="IPR006143">
    <property type="entry name" value="RND_pump_MFP"/>
</dbReference>
<dbReference type="EMBL" id="JACHOC010000002">
    <property type="protein sequence ID" value="MBB4621572.1"/>
    <property type="molecule type" value="Genomic_DNA"/>
</dbReference>
<gene>
    <name evidence="5" type="ORF">GGQ57_001466</name>
</gene>
<accession>A0ABR6KJ83</accession>
<evidence type="ECO:0000313" key="5">
    <source>
        <dbReference type="EMBL" id="MBB4621572.1"/>
    </source>
</evidence>
<proteinExistence type="inferred from homology"/>
<dbReference type="Pfam" id="PF25917">
    <property type="entry name" value="BSH_RND"/>
    <property type="match status" value="1"/>
</dbReference>
<dbReference type="Pfam" id="PF25954">
    <property type="entry name" value="Beta-barrel_RND_2"/>
    <property type="match status" value="1"/>
</dbReference>
<dbReference type="Gene3D" id="2.40.420.20">
    <property type="match status" value="1"/>
</dbReference>
<dbReference type="InterPro" id="IPR058792">
    <property type="entry name" value="Beta-barrel_RND_2"/>
</dbReference>
<organism evidence="5 6">
    <name type="scientific">Parabacteroides faecis</name>
    <dbReference type="NCBI Taxonomy" id="1217282"/>
    <lineage>
        <taxon>Bacteria</taxon>
        <taxon>Pseudomonadati</taxon>
        <taxon>Bacteroidota</taxon>
        <taxon>Bacteroidia</taxon>
        <taxon>Bacteroidales</taxon>
        <taxon>Tannerellaceae</taxon>
        <taxon>Parabacteroides</taxon>
    </lineage>
</organism>
<keyword evidence="6" id="KW-1185">Reference proteome</keyword>
<dbReference type="InterPro" id="IPR058625">
    <property type="entry name" value="MdtA-like_BSH"/>
</dbReference>
<feature type="domain" description="Multidrug resistance protein MdtA-like barrel-sandwich hybrid" evidence="2">
    <location>
        <begin position="64"/>
        <end position="178"/>
    </location>
</feature>
<comment type="similarity">
    <text evidence="1">Belongs to the membrane fusion protein (MFP) (TC 8.A.1) family.</text>
</comment>
<dbReference type="Gene3D" id="2.40.30.170">
    <property type="match status" value="1"/>
</dbReference>
<dbReference type="InterPro" id="IPR058637">
    <property type="entry name" value="YknX-like_C"/>
</dbReference>
<dbReference type="RefSeq" id="WP_183669859.1">
    <property type="nucleotide sequence ID" value="NZ_BMPB01000002.1"/>
</dbReference>
<name>A0ABR6KJ83_9BACT</name>
<feature type="domain" description="YknX-like C-terminal permuted SH3-like" evidence="4">
    <location>
        <begin position="271"/>
        <end position="339"/>
    </location>
</feature>
<protein>
    <submittedName>
        <fullName evidence="5">RND family efflux transporter MFP subunit</fullName>
    </submittedName>
</protein>
<evidence type="ECO:0000313" key="6">
    <source>
        <dbReference type="Proteomes" id="UP000533637"/>
    </source>
</evidence>
<dbReference type="Pfam" id="PF25989">
    <property type="entry name" value="YknX_C"/>
    <property type="match status" value="1"/>
</dbReference>
<dbReference type="PROSITE" id="PS51257">
    <property type="entry name" value="PROKAR_LIPOPROTEIN"/>
    <property type="match status" value="1"/>
</dbReference>
<dbReference type="PANTHER" id="PTHR30469:SF20">
    <property type="entry name" value="EFFLUX RND TRANSPORTER PERIPLASMIC ADAPTOR SUBUNIT"/>
    <property type="match status" value="1"/>
</dbReference>
<feature type="domain" description="CusB-like beta-barrel" evidence="3">
    <location>
        <begin position="190"/>
        <end position="262"/>
    </location>
</feature>
<dbReference type="NCBIfam" id="TIGR01730">
    <property type="entry name" value="RND_mfp"/>
    <property type="match status" value="1"/>
</dbReference>
<evidence type="ECO:0000259" key="3">
    <source>
        <dbReference type="Pfam" id="PF25954"/>
    </source>
</evidence>
<dbReference type="Gene3D" id="2.40.50.100">
    <property type="match status" value="1"/>
</dbReference>
<dbReference type="PANTHER" id="PTHR30469">
    <property type="entry name" value="MULTIDRUG RESISTANCE PROTEIN MDTA"/>
    <property type="match status" value="1"/>
</dbReference>
<dbReference type="Proteomes" id="UP000533637">
    <property type="component" value="Unassembled WGS sequence"/>
</dbReference>
<sequence>MKIVNCVGTLLLLSLLLSCTGSKDKGTAEREIPVKVIRITDMSSVKEQYYVGTVEDMSASSLSFQVMGNVERILVREGQRVDKGQLLASLDRATLQNSYEAAHASLVQAQDACDRMKILYDSKSLPEIKWVEVQSKLQQAQSMERIARKNLEDASLYAPFSGVIGKRTVEPGENVQPGVPVLTLLEINEVYVRIAIPEKEVARLDKQKALITVGALGDLSFEGQITEKGVVADPLSHTYDARIKLNNGKGLLMPGMVCRVNVLDDAASPVISIPVNAVQISHTGNNFVWCVNNGRAEARQVVTGPLTTDGIEITNGLKEGDQVVTEGYQKISENMKVKVQ</sequence>
<evidence type="ECO:0000256" key="1">
    <source>
        <dbReference type="ARBA" id="ARBA00009477"/>
    </source>
</evidence>
<evidence type="ECO:0000259" key="4">
    <source>
        <dbReference type="Pfam" id="PF25989"/>
    </source>
</evidence>
<dbReference type="SUPFAM" id="SSF111369">
    <property type="entry name" value="HlyD-like secretion proteins"/>
    <property type="match status" value="1"/>
</dbReference>
<reference evidence="5 6" key="1">
    <citation type="submission" date="2020-08" db="EMBL/GenBank/DDBJ databases">
        <title>Genomic Encyclopedia of Type Strains, Phase IV (KMG-IV): sequencing the most valuable type-strain genomes for metagenomic binning, comparative biology and taxonomic classification.</title>
        <authorList>
            <person name="Goeker M."/>
        </authorList>
    </citation>
    <scope>NUCLEOTIDE SEQUENCE [LARGE SCALE GENOMIC DNA]</scope>
    <source>
        <strain evidence="5 6">DSM 102983</strain>
    </source>
</reference>
<comment type="caution">
    <text evidence="5">The sequence shown here is derived from an EMBL/GenBank/DDBJ whole genome shotgun (WGS) entry which is preliminary data.</text>
</comment>